<comment type="caution">
    <text evidence="2">The sequence shown here is derived from an EMBL/GenBank/DDBJ whole genome shotgun (WGS) entry which is preliminary data.</text>
</comment>
<evidence type="ECO:0000313" key="3">
    <source>
        <dbReference type="Proteomes" id="UP000216308"/>
    </source>
</evidence>
<sequence length="224" mass="23365">MRVVVDEKLTLEPGILFRDGSSAGDTFDPTASTAPDGETLQDQDSNSLFGGNTNAGLENITPGDVPAAAINDAVDGNLFLETAVALGADDKIGDSSNGVFQVRNDTNSSQDIAIRFPTFGPDVGAGGTQVTETEAVETFRFFDSSDTQISTDDPTASPPTVDNVVTVSPGNVEQIYVDYNTKTHEDALETAAGITGDPFQQQTATVDLVDTIKVGVEDGNDVSP</sequence>
<feature type="compositionally biased region" description="Polar residues" evidence="1">
    <location>
        <begin position="40"/>
        <end position="56"/>
    </location>
</feature>
<evidence type="ECO:0000256" key="1">
    <source>
        <dbReference type="SAM" id="MobiDB-lite"/>
    </source>
</evidence>
<accession>A0A256ISA2</accession>
<evidence type="ECO:0000313" key="2">
    <source>
        <dbReference type="EMBL" id="OYR58997.1"/>
    </source>
</evidence>
<name>A0A256ISA2_9EURY</name>
<reference evidence="2 3" key="1">
    <citation type="journal article" date="2014" name="Front. Microbiol.">
        <title>Population and genomic analysis of the genus Halorubrum.</title>
        <authorList>
            <person name="Fullmer M.S."/>
            <person name="Soucy S.M."/>
            <person name="Swithers K.S."/>
            <person name="Makkay A.M."/>
            <person name="Wheeler R."/>
            <person name="Ventosa A."/>
            <person name="Gogarten J.P."/>
            <person name="Papke R.T."/>
        </authorList>
    </citation>
    <scope>NUCLEOTIDE SEQUENCE [LARGE SCALE GENOMIC DNA]</scope>
    <source>
        <strain evidence="2 3">Cb34</strain>
    </source>
</reference>
<dbReference type="AlphaFoldDB" id="A0A256ISA2"/>
<dbReference type="EMBL" id="NHPJ01000015">
    <property type="protein sequence ID" value="OYR58997.1"/>
    <property type="molecule type" value="Genomic_DNA"/>
</dbReference>
<protein>
    <submittedName>
        <fullName evidence="2">Uncharacterized protein</fullName>
    </submittedName>
</protein>
<proteinExistence type="predicted"/>
<organism evidence="2 3">
    <name type="scientific">Halorubrum halodurans</name>
    <dbReference type="NCBI Taxonomy" id="1383851"/>
    <lineage>
        <taxon>Archaea</taxon>
        <taxon>Methanobacteriati</taxon>
        <taxon>Methanobacteriota</taxon>
        <taxon>Stenosarchaea group</taxon>
        <taxon>Halobacteria</taxon>
        <taxon>Halobacteriales</taxon>
        <taxon>Haloferacaceae</taxon>
        <taxon>Halorubrum</taxon>
    </lineage>
</organism>
<gene>
    <name evidence="2" type="ORF">DJ70_01645</name>
</gene>
<keyword evidence="3" id="KW-1185">Reference proteome</keyword>
<feature type="region of interest" description="Disordered" evidence="1">
    <location>
        <begin position="16"/>
        <end position="57"/>
    </location>
</feature>
<dbReference type="Proteomes" id="UP000216308">
    <property type="component" value="Unassembled WGS sequence"/>
</dbReference>